<reference evidence="1" key="1">
    <citation type="submission" date="2014-11" db="EMBL/GenBank/DDBJ databases">
        <authorList>
            <person name="Amaro Gonzalez C."/>
        </authorList>
    </citation>
    <scope>NUCLEOTIDE SEQUENCE</scope>
</reference>
<proteinExistence type="predicted"/>
<organism evidence="1">
    <name type="scientific">Anguilla anguilla</name>
    <name type="common">European freshwater eel</name>
    <name type="synonym">Muraena anguilla</name>
    <dbReference type="NCBI Taxonomy" id="7936"/>
    <lineage>
        <taxon>Eukaryota</taxon>
        <taxon>Metazoa</taxon>
        <taxon>Chordata</taxon>
        <taxon>Craniata</taxon>
        <taxon>Vertebrata</taxon>
        <taxon>Euteleostomi</taxon>
        <taxon>Actinopterygii</taxon>
        <taxon>Neopterygii</taxon>
        <taxon>Teleostei</taxon>
        <taxon>Anguilliformes</taxon>
        <taxon>Anguillidae</taxon>
        <taxon>Anguilla</taxon>
    </lineage>
</organism>
<dbReference type="AlphaFoldDB" id="A0A0E9XS13"/>
<sequence length="51" mass="5507">MSRPQATHLVCDTDGSLNAKYSAVTQLEGLSQKNLIVATTKARLDICPFSI</sequence>
<name>A0A0E9XS13_ANGAN</name>
<evidence type="ECO:0000313" key="1">
    <source>
        <dbReference type="EMBL" id="JAI05222.1"/>
    </source>
</evidence>
<reference evidence="1" key="2">
    <citation type="journal article" date="2015" name="Fish Shellfish Immunol.">
        <title>Early steps in the European eel (Anguilla anguilla)-Vibrio vulnificus interaction in the gills: Role of the RtxA13 toxin.</title>
        <authorList>
            <person name="Callol A."/>
            <person name="Pajuelo D."/>
            <person name="Ebbesson L."/>
            <person name="Teles M."/>
            <person name="MacKenzie S."/>
            <person name="Amaro C."/>
        </authorList>
    </citation>
    <scope>NUCLEOTIDE SEQUENCE</scope>
</reference>
<dbReference type="EMBL" id="GBXM01003356">
    <property type="protein sequence ID" value="JAI05222.1"/>
    <property type="molecule type" value="Transcribed_RNA"/>
</dbReference>
<accession>A0A0E9XS13</accession>
<protein>
    <submittedName>
        <fullName evidence="1">Uncharacterized protein</fullName>
    </submittedName>
</protein>